<comment type="caution">
    <text evidence="1">The sequence shown here is derived from an EMBL/GenBank/DDBJ whole genome shotgun (WGS) entry which is preliminary data.</text>
</comment>
<gene>
    <name evidence="1" type="ORF">LCGC14_1241600</name>
</gene>
<dbReference type="EMBL" id="LAZR01006713">
    <property type="protein sequence ID" value="KKM90138.1"/>
    <property type="molecule type" value="Genomic_DNA"/>
</dbReference>
<dbReference type="AlphaFoldDB" id="A0A0F9L9M7"/>
<proteinExistence type="predicted"/>
<reference evidence="1" key="1">
    <citation type="journal article" date="2015" name="Nature">
        <title>Complex archaea that bridge the gap between prokaryotes and eukaryotes.</title>
        <authorList>
            <person name="Spang A."/>
            <person name="Saw J.H."/>
            <person name="Jorgensen S.L."/>
            <person name="Zaremba-Niedzwiedzka K."/>
            <person name="Martijn J."/>
            <person name="Lind A.E."/>
            <person name="van Eijk R."/>
            <person name="Schleper C."/>
            <person name="Guy L."/>
            <person name="Ettema T.J."/>
        </authorList>
    </citation>
    <scope>NUCLEOTIDE SEQUENCE</scope>
</reference>
<evidence type="ECO:0000313" key="1">
    <source>
        <dbReference type="EMBL" id="KKM90138.1"/>
    </source>
</evidence>
<sequence>MGRQFITPLQDASIYHAFPNRNTGFDEILEVGKLGDTGSVVSSSVRCLIQFDVTKFVGVPATASASFFLNLRIANASRFQRNQEIDIYTATGSWDEGTGFFEQDLENPQDGVTWKVMDAAGNFWTESIGQPGGATESLVTTHSFDWEPTDIRIDVSGQVRAWLTGSTNSGLLIRIPIADELDNKITPNIRFFSRNTHTIYPPTLEAAWPTQTMSVAVNSGLAAAPDESTIFIPNLRQLMATGSTHRIRFGVREVQPIKSFTDTFRFSNKFFLPSASYIGVQDAATKAFIVPFDTGSLLSADSTGSFFDLKIENMYINRTYKILVRTQKPWGPEVIDIGHTFRVV</sequence>
<accession>A0A0F9L9M7</accession>
<organism evidence="1">
    <name type="scientific">marine sediment metagenome</name>
    <dbReference type="NCBI Taxonomy" id="412755"/>
    <lineage>
        <taxon>unclassified sequences</taxon>
        <taxon>metagenomes</taxon>
        <taxon>ecological metagenomes</taxon>
    </lineage>
</organism>
<dbReference type="NCBIfam" id="NF033679">
    <property type="entry name" value="DNRLRE_dom"/>
    <property type="match status" value="1"/>
</dbReference>
<name>A0A0F9L9M7_9ZZZZ</name>
<protein>
    <submittedName>
        <fullName evidence="1">Uncharacterized protein</fullName>
    </submittedName>
</protein>